<organism evidence="2 3">
    <name type="scientific">Desulfitobacterium dichloroeliminans (strain LMG P-21439 / DCA1)</name>
    <dbReference type="NCBI Taxonomy" id="871963"/>
    <lineage>
        <taxon>Bacteria</taxon>
        <taxon>Bacillati</taxon>
        <taxon>Bacillota</taxon>
        <taxon>Clostridia</taxon>
        <taxon>Eubacteriales</taxon>
        <taxon>Desulfitobacteriaceae</taxon>
        <taxon>Desulfitobacterium</taxon>
    </lineage>
</organism>
<dbReference type="OrthoDB" id="53812at2"/>
<dbReference type="SUPFAM" id="SSF50346">
    <property type="entry name" value="PRC-barrel domain"/>
    <property type="match status" value="2"/>
</dbReference>
<feature type="domain" description="PRC-barrel" evidence="1">
    <location>
        <begin position="92"/>
        <end position="148"/>
    </location>
</feature>
<dbReference type="Pfam" id="PF05239">
    <property type="entry name" value="PRC"/>
    <property type="match status" value="1"/>
</dbReference>
<evidence type="ECO:0000313" key="3">
    <source>
        <dbReference type="Proteomes" id="UP000010797"/>
    </source>
</evidence>
<accession>L0F8R2</accession>
<evidence type="ECO:0000259" key="1">
    <source>
        <dbReference type="Pfam" id="PF05239"/>
    </source>
</evidence>
<dbReference type="Gene3D" id="2.30.30.240">
    <property type="entry name" value="PRC-barrel domain"/>
    <property type="match status" value="2"/>
</dbReference>
<dbReference type="EMBL" id="CP003344">
    <property type="protein sequence ID" value="AGA69577.1"/>
    <property type="molecule type" value="Genomic_DNA"/>
</dbReference>
<sequence length="258" mass="28060">MKASAEIKGLRIISISEGTQVGVVKDYILNPQKGSLDFFVVDQPTDYFGAKVISFADIIGLGEFALTVPNPDVIQSVANSNEAQELIQQGVQVIGTKVLTKKGALIGEVKEILIDEQTGKIAQCVITDNNGDGHQVNGEQIITYGKELLIIEVDPRESVTEVVSQAVSGRIEVVEPKVSEAPLVAAEEGSASQQNEAPEFNLFEQRQLQYFVGKTVVQDVELDNGEILHAGEPMTETTIRQITTRSKLMEITSLLHKN</sequence>
<dbReference type="HOGENOM" id="CLU_068642_0_0_9"/>
<evidence type="ECO:0000313" key="2">
    <source>
        <dbReference type="EMBL" id="AGA69577.1"/>
    </source>
</evidence>
<proteinExistence type="predicted"/>
<dbReference type="InterPro" id="IPR027275">
    <property type="entry name" value="PRC-brl_dom"/>
</dbReference>
<dbReference type="RefSeq" id="WP_015262557.1">
    <property type="nucleotide sequence ID" value="NC_019903.1"/>
</dbReference>
<dbReference type="STRING" id="871963.Desdi_2136"/>
<dbReference type="Proteomes" id="UP000010797">
    <property type="component" value="Chromosome"/>
</dbReference>
<reference evidence="3" key="1">
    <citation type="submission" date="2012-02" db="EMBL/GenBank/DDBJ databases">
        <title>Complete sequence of Desulfitobacterium dichloroeliminans LMG P-21439.</title>
        <authorList>
            <person name="Lucas S."/>
            <person name="Han J."/>
            <person name="Lapidus A."/>
            <person name="Cheng J.-F."/>
            <person name="Goodwin L."/>
            <person name="Pitluck S."/>
            <person name="Peters L."/>
            <person name="Ovchinnikova G."/>
            <person name="Teshima H."/>
            <person name="Detter J.C."/>
            <person name="Han C."/>
            <person name="Tapia R."/>
            <person name="Land M."/>
            <person name="Hauser L."/>
            <person name="Kyrpides N."/>
            <person name="Ivanova N."/>
            <person name="Pagani I."/>
            <person name="Kruse T."/>
            <person name="de Vos W.M."/>
            <person name="Boon N."/>
            <person name="Smidt H."/>
            <person name="Woyke T."/>
        </authorList>
    </citation>
    <scope>NUCLEOTIDE SEQUENCE [LARGE SCALE GENOMIC DNA]</scope>
    <source>
        <strain evidence="3">LMG P-21439 / DCA1</strain>
    </source>
</reference>
<name>L0F8R2_DESDL</name>
<protein>
    <recommendedName>
        <fullName evidence="1">PRC-barrel domain-containing protein</fullName>
    </recommendedName>
</protein>
<dbReference type="KEGG" id="ddl:Desdi_2136"/>
<dbReference type="AlphaFoldDB" id="L0F8R2"/>
<keyword evidence="3" id="KW-1185">Reference proteome</keyword>
<dbReference type="InterPro" id="IPR011033">
    <property type="entry name" value="PRC_barrel-like_sf"/>
</dbReference>
<dbReference type="eggNOG" id="COG3881">
    <property type="taxonomic scope" value="Bacteria"/>
</dbReference>
<gene>
    <name evidence="2" type="ordered locus">Desdi_2136</name>
</gene>